<evidence type="ECO:0000313" key="1">
    <source>
        <dbReference type="EMBL" id="KAK1389698.1"/>
    </source>
</evidence>
<dbReference type="Proteomes" id="UP001237642">
    <property type="component" value="Unassembled WGS sequence"/>
</dbReference>
<keyword evidence="2" id="KW-1185">Reference proteome</keyword>
<reference evidence="1" key="1">
    <citation type="submission" date="2023-02" db="EMBL/GenBank/DDBJ databases">
        <title>Genome of toxic invasive species Heracleum sosnowskyi carries increased number of genes despite the absence of recent whole-genome duplications.</title>
        <authorList>
            <person name="Schelkunov M."/>
            <person name="Shtratnikova V."/>
            <person name="Makarenko M."/>
            <person name="Klepikova A."/>
            <person name="Omelchenko D."/>
            <person name="Novikova G."/>
            <person name="Obukhova E."/>
            <person name="Bogdanov V."/>
            <person name="Penin A."/>
            <person name="Logacheva M."/>
        </authorList>
    </citation>
    <scope>NUCLEOTIDE SEQUENCE</scope>
    <source>
        <strain evidence="1">Hsosn_3</strain>
        <tissue evidence="1">Leaf</tissue>
    </source>
</reference>
<protein>
    <submittedName>
        <fullName evidence="1">Latrophilin Cirl like</fullName>
    </submittedName>
</protein>
<proteinExistence type="predicted"/>
<dbReference type="AlphaFoldDB" id="A0AAD8IRI1"/>
<name>A0AAD8IRI1_9APIA</name>
<evidence type="ECO:0000313" key="2">
    <source>
        <dbReference type="Proteomes" id="UP001237642"/>
    </source>
</evidence>
<accession>A0AAD8IRI1</accession>
<sequence length="225" mass="25335">MADLYDGKMWLPYDTFPADELTVTQFPTSMFSYYSSGPQICTDCFTNCDLLHSSLLHRPYNTHFNRPAVQSGSVLQGGGAYGGGVNSVSAFEAFHKYNQFLSPVQLQLQVEMLRREVMMLRNLPGQNSGMPRGVLEYEEQKKLIRGPCGEYRGKGTGVFIPRTSPVRKNIGVAVPTTKTRKDSGKTKQENQAHSHINSVKRIDTKEAECHYHLPPELALPQEWTY</sequence>
<reference evidence="1" key="2">
    <citation type="submission" date="2023-05" db="EMBL/GenBank/DDBJ databases">
        <authorList>
            <person name="Schelkunov M.I."/>
        </authorList>
    </citation>
    <scope>NUCLEOTIDE SEQUENCE</scope>
    <source>
        <strain evidence="1">Hsosn_3</strain>
        <tissue evidence="1">Leaf</tissue>
    </source>
</reference>
<dbReference type="EMBL" id="JAUIZM010000004">
    <property type="protein sequence ID" value="KAK1389698.1"/>
    <property type="molecule type" value="Genomic_DNA"/>
</dbReference>
<organism evidence="1 2">
    <name type="scientific">Heracleum sosnowskyi</name>
    <dbReference type="NCBI Taxonomy" id="360622"/>
    <lineage>
        <taxon>Eukaryota</taxon>
        <taxon>Viridiplantae</taxon>
        <taxon>Streptophyta</taxon>
        <taxon>Embryophyta</taxon>
        <taxon>Tracheophyta</taxon>
        <taxon>Spermatophyta</taxon>
        <taxon>Magnoliopsida</taxon>
        <taxon>eudicotyledons</taxon>
        <taxon>Gunneridae</taxon>
        <taxon>Pentapetalae</taxon>
        <taxon>asterids</taxon>
        <taxon>campanulids</taxon>
        <taxon>Apiales</taxon>
        <taxon>Apiaceae</taxon>
        <taxon>Apioideae</taxon>
        <taxon>apioid superclade</taxon>
        <taxon>Tordylieae</taxon>
        <taxon>Tordyliinae</taxon>
        <taxon>Heracleum</taxon>
    </lineage>
</organism>
<gene>
    <name evidence="1" type="ORF">POM88_017876</name>
</gene>
<comment type="caution">
    <text evidence="1">The sequence shown here is derived from an EMBL/GenBank/DDBJ whole genome shotgun (WGS) entry which is preliminary data.</text>
</comment>